<comment type="similarity">
    <text evidence="2">Belongs to the peptidase M13 family.</text>
</comment>
<feature type="domain" description="Peptidase M13 C-terminal" evidence="9">
    <location>
        <begin position="1074"/>
        <end position="1144"/>
    </location>
</feature>
<dbReference type="InterPro" id="IPR000718">
    <property type="entry name" value="Peptidase_M13"/>
</dbReference>
<evidence type="ECO:0000256" key="7">
    <source>
        <dbReference type="ARBA" id="ARBA00023049"/>
    </source>
</evidence>
<feature type="domain" description="Peptidase M13 C-terminal" evidence="9">
    <location>
        <begin position="510"/>
        <end position="636"/>
    </location>
</feature>
<dbReference type="Pfam" id="PF05649">
    <property type="entry name" value="Peptidase_M13_N"/>
    <property type="match status" value="1"/>
</dbReference>
<dbReference type="Gene3D" id="3.40.390.10">
    <property type="entry name" value="Collagenase (Catalytic Domain)"/>
    <property type="match status" value="2"/>
</dbReference>
<feature type="compositionally biased region" description="Low complexity" evidence="8">
    <location>
        <begin position="813"/>
        <end position="840"/>
    </location>
</feature>
<dbReference type="InterPro" id="IPR024079">
    <property type="entry name" value="MetalloPept_cat_dom_sf"/>
</dbReference>
<dbReference type="PANTHER" id="PTHR11733">
    <property type="entry name" value="ZINC METALLOPROTEASE FAMILY M13 NEPRILYSIN-RELATED"/>
    <property type="match status" value="1"/>
</dbReference>
<feature type="compositionally biased region" description="Basic and acidic residues" evidence="8">
    <location>
        <begin position="985"/>
        <end position="1009"/>
    </location>
</feature>
<keyword evidence="3" id="KW-0645">Protease</keyword>
<protein>
    <recommendedName>
        <fullName evidence="13">Peptidase M13 C-terminal domain-containing protein</fullName>
    </recommendedName>
</protein>
<evidence type="ECO:0000256" key="6">
    <source>
        <dbReference type="ARBA" id="ARBA00022833"/>
    </source>
</evidence>
<dbReference type="Pfam" id="PF01431">
    <property type="entry name" value="Peptidase_M13"/>
    <property type="match status" value="2"/>
</dbReference>
<evidence type="ECO:0000313" key="12">
    <source>
        <dbReference type="Proteomes" id="UP001158986"/>
    </source>
</evidence>
<feature type="compositionally biased region" description="Pro residues" evidence="8">
    <location>
        <begin position="841"/>
        <end position="857"/>
    </location>
</feature>
<dbReference type="InterPro" id="IPR018497">
    <property type="entry name" value="Peptidase_M13_C"/>
</dbReference>
<dbReference type="Proteomes" id="UP001158986">
    <property type="component" value="Unassembled WGS sequence"/>
</dbReference>
<reference evidence="11 12" key="1">
    <citation type="submission" date="2021-11" db="EMBL/GenBank/DDBJ databases">
        <authorList>
            <person name="Islam A."/>
            <person name="Islam S."/>
            <person name="Flora M.S."/>
            <person name="Rahman M."/>
            <person name="Ziaur R.M."/>
            <person name="Epstein J.H."/>
            <person name="Hassan M."/>
            <person name="Klassen M."/>
            <person name="Woodard K."/>
            <person name="Webb A."/>
            <person name="Webby R.J."/>
            <person name="El Zowalaty M.E."/>
        </authorList>
    </citation>
    <scope>NUCLEOTIDE SEQUENCE [LARGE SCALE GENOMIC DNA]</scope>
    <source>
        <strain evidence="11">Pbs1</strain>
    </source>
</reference>
<accession>A0ABN8D0K7</accession>
<evidence type="ECO:0000256" key="5">
    <source>
        <dbReference type="ARBA" id="ARBA00022801"/>
    </source>
</evidence>
<dbReference type="PRINTS" id="PR00786">
    <property type="entry name" value="NEPRILYSIN"/>
</dbReference>
<feature type="compositionally biased region" description="Basic and acidic residues" evidence="8">
    <location>
        <begin position="866"/>
        <end position="965"/>
    </location>
</feature>
<feature type="compositionally biased region" description="Polar residues" evidence="8">
    <location>
        <begin position="774"/>
        <end position="794"/>
    </location>
</feature>
<comment type="caution">
    <text evidence="11">The sequence shown here is derived from an EMBL/GenBank/DDBJ whole genome shotgun (WGS) entry which is preliminary data.</text>
</comment>
<dbReference type="InterPro" id="IPR008753">
    <property type="entry name" value="Peptidase_M13_N"/>
</dbReference>
<evidence type="ECO:0000256" key="4">
    <source>
        <dbReference type="ARBA" id="ARBA00022723"/>
    </source>
</evidence>
<dbReference type="PANTHER" id="PTHR11733:SF167">
    <property type="entry name" value="FI17812P1-RELATED"/>
    <property type="match status" value="1"/>
</dbReference>
<evidence type="ECO:0000256" key="2">
    <source>
        <dbReference type="ARBA" id="ARBA00007357"/>
    </source>
</evidence>
<feature type="compositionally biased region" description="Basic residues" evidence="8">
    <location>
        <begin position="966"/>
        <end position="984"/>
    </location>
</feature>
<comment type="cofactor">
    <cofactor evidence="1">
        <name>Zn(2+)</name>
        <dbReference type="ChEBI" id="CHEBI:29105"/>
    </cofactor>
</comment>
<keyword evidence="6" id="KW-0862">Zinc</keyword>
<keyword evidence="7" id="KW-0482">Metalloprotease</keyword>
<feature type="region of interest" description="Disordered" evidence="8">
    <location>
        <begin position="644"/>
        <end position="1023"/>
    </location>
</feature>
<evidence type="ECO:0000259" key="10">
    <source>
        <dbReference type="Pfam" id="PF05649"/>
    </source>
</evidence>
<name>A0ABN8D0K7_9STRA</name>
<keyword evidence="4" id="KW-0479">Metal-binding</keyword>
<organism evidence="11 12">
    <name type="scientific">Peronospora belbahrii</name>
    <dbReference type="NCBI Taxonomy" id="622444"/>
    <lineage>
        <taxon>Eukaryota</taxon>
        <taxon>Sar</taxon>
        <taxon>Stramenopiles</taxon>
        <taxon>Oomycota</taxon>
        <taxon>Peronosporomycetes</taxon>
        <taxon>Peronosporales</taxon>
        <taxon>Peronosporaceae</taxon>
        <taxon>Peronospora</taxon>
    </lineage>
</organism>
<evidence type="ECO:0000256" key="1">
    <source>
        <dbReference type="ARBA" id="ARBA00001947"/>
    </source>
</evidence>
<gene>
    <name evidence="11" type="ORF">PBS001_LOCUS5201</name>
</gene>
<dbReference type="CDD" id="cd08662">
    <property type="entry name" value="M13"/>
    <property type="match status" value="1"/>
</dbReference>
<dbReference type="EMBL" id="CAKLCB010000264">
    <property type="protein sequence ID" value="CAH0518637.1"/>
    <property type="molecule type" value="Genomic_DNA"/>
</dbReference>
<dbReference type="SUPFAM" id="SSF55486">
    <property type="entry name" value="Metalloproteases ('zincins'), catalytic domain"/>
    <property type="match status" value="2"/>
</dbReference>
<evidence type="ECO:0000313" key="11">
    <source>
        <dbReference type="EMBL" id="CAH0518637.1"/>
    </source>
</evidence>
<dbReference type="Gene3D" id="1.10.1380.10">
    <property type="entry name" value="Neutral endopeptidase , domain2"/>
    <property type="match status" value="1"/>
</dbReference>
<proteinExistence type="inferred from homology"/>
<evidence type="ECO:0008006" key="13">
    <source>
        <dbReference type="Google" id="ProtNLM"/>
    </source>
</evidence>
<sequence length="1146" mass="127296">MNEFTPLLVHDTVTSSPPPHHYKSSWQFILAGVLSLGILSLLQHENSVPLDFADVAVSFNETRAGTNDTDDVVFLSNMETFKDLTVDPCVDFYEYACGGWLKSHEIPADRPSIDSSFYVVSESNKDMIQQIFNQNPPQIGPFYHSCLRNDELDTKALGFVTQLVNNVHQVNSTLALMELAGKIDQMLGISTFLSLSVDADPHNSTQNILSLSQGGLTLPSREYYLEQSKVDTYAALYVNYVTKLFAVGDLDHHNVSEFAEAVLKIETAFANMSLPNAALRDPWTTTTAYPFAEIAQRYPFIMAYLNGIYKQEPFPMLHAIIATPDFFKAQNEFLSDEALLPQLKNYLSFHLVDSLSIVLGEYYRRVSHDFHGKAQGSRDLVPRNQFCMRLTTAFLGDELGKYYMQSVFGPDAKKAAEALVLEIEESLKTLLLTEKWLDKVTYDAAVEKLSKVKNYIGGPDDVPPLPFELQADAFFDNVKKLMQLGAARAIQSVGKPVDEKAWNMFPSTVNAYYDPSANKMVFPAAILQPPFYSADHFPVAANFARIGMVMGHELSHGFDDQGRNYDSIGSLRSWWTPSVSAKFAEKAKCLAAQYSKFPVVSTEDNSVLGTVNGNLTLGENIADNGGIRLAYEAYHLWKSTFESPPIVPSSKVPPETGNPKPVAVSSPDKLGPKPTHSVPSGDIPAVTAAPHLPVSVPAPTKAGPSGHNPVVPVPPPVLPGPGAATPEATQTEPNGGVSVISKPPLVPESQPAGVGPGEVIPHKSTPAPGLPSPAEQTPAPSRQESATKAPTVTPVSPKLPDVPNNPTPPPVSDVPNTPNTPSGSTPPTVPDVPHTPSSPNILPPSKVPAVVPQPQPQPGDVSPDNASKDKRTKKEDEPSAKPEKKDHTEKQKRQESEDETGKPDSKVADDNSHVSRDKSKHKSEDRKNKGENDDHAKRSTGDDGKVDRYEHRKHENKEERREERKERKKERKEHRHHEKEKHRYHHDEEKHRYHHDEEKHRYHHDEEYHGHHHKREKEGKDEKEYHECRKEDADCGSERPTWTLSESKYPFSGGDTRMQSMVMKLARAIVYPNDPVADDRLFFTAFAQNWCEKRTPGYAELLRMLDPHSPGKWRVNGPLMNYDKFAKAFSCSLGTPMNPEKKCVVW</sequence>
<feature type="compositionally biased region" description="Pro residues" evidence="8">
    <location>
        <begin position="803"/>
        <end position="812"/>
    </location>
</feature>
<evidence type="ECO:0000256" key="3">
    <source>
        <dbReference type="ARBA" id="ARBA00022670"/>
    </source>
</evidence>
<evidence type="ECO:0000256" key="8">
    <source>
        <dbReference type="SAM" id="MobiDB-lite"/>
    </source>
</evidence>
<feature type="domain" description="Peptidase M13 N-terminal" evidence="10">
    <location>
        <begin position="88"/>
        <end position="459"/>
    </location>
</feature>
<dbReference type="InterPro" id="IPR042089">
    <property type="entry name" value="Peptidase_M13_dom_2"/>
</dbReference>
<evidence type="ECO:0000259" key="9">
    <source>
        <dbReference type="Pfam" id="PF01431"/>
    </source>
</evidence>
<dbReference type="PROSITE" id="PS51885">
    <property type="entry name" value="NEPRILYSIN"/>
    <property type="match status" value="1"/>
</dbReference>
<keyword evidence="12" id="KW-1185">Reference proteome</keyword>
<keyword evidence="5" id="KW-0378">Hydrolase</keyword>